<comment type="caution">
    <text evidence="1">The sequence shown here is derived from an EMBL/GenBank/DDBJ whole genome shotgun (WGS) entry which is preliminary data.</text>
</comment>
<dbReference type="Gene3D" id="3.10.490.10">
    <property type="entry name" value="Gamma-glutamyl cyclotransferase-like"/>
    <property type="match status" value="1"/>
</dbReference>
<dbReference type="CDD" id="cd06661">
    <property type="entry name" value="GGCT_like"/>
    <property type="match status" value="1"/>
</dbReference>
<evidence type="ECO:0008006" key="3">
    <source>
        <dbReference type="Google" id="ProtNLM"/>
    </source>
</evidence>
<protein>
    <recommendedName>
        <fullName evidence="3">Gamma-glutamylcyclotransferase</fullName>
    </recommendedName>
</protein>
<dbReference type="SUPFAM" id="SSF110857">
    <property type="entry name" value="Gamma-glutamyl cyclotransferase-like"/>
    <property type="match status" value="1"/>
</dbReference>
<dbReference type="InterPro" id="IPR013024">
    <property type="entry name" value="GGCT-like"/>
</dbReference>
<dbReference type="RefSeq" id="WP_244768664.1">
    <property type="nucleotide sequence ID" value="NZ_BSOP01000030.1"/>
</dbReference>
<dbReference type="EMBL" id="BSOP01000030">
    <property type="protein sequence ID" value="GLR52492.1"/>
    <property type="molecule type" value="Genomic_DNA"/>
</dbReference>
<accession>A0ABQ5ZP74</accession>
<reference evidence="2" key="1">
    <citation type="journal article" date="2019" name="Int. J. Syst. Evol. Microbiol.">
        <title>The Global Catalogue of Microorganisms (GCM) 10K type strain sequencing project: providing services to taxonomists for standard genome sequencing and annotation.</title>
        <authorList>
            <consortium name="The Broad Institute Genomics Platform"/>
            <consortium name="The Broad Institute Genome Sequencing Center for Infectious Disease"/>
            <person name="Wu L."/>
            <person name="Ma J."/>
        </authorList>
    </citation>
    <scope>NUCLEOTIDE SEQUENCE [LARGE SCALE GENOMIC DNA]</scope>
    <source>
        <strain evidence="2">NBRC 102122</strain>
    </source>
</reference>
<dbReference type="Proteomes" id="UP001156702">
    <property type="component" value="Unassembled WGS sequence"/>
</dbReference>
<dbReference type="InterPro" id="IPR036568">
    <property type="entry name" value="GGCT-like_sf"/>
</dbReference>
<gene>
    <name evidence="1" type="ORF">GCM10007923_37060</name>
</gene>
<keyword evidence="2" id="KW-1185">Reference proteome</keyword>
<organism evidence="1 2">
    <name type="scientific">Shinella yambaruensis</name>
    <dbReference type="NCBI Taxonomy" id="415996"/>
    <lineage>
        <taxon>Bacteria</taxon>
        <taxon>Pseudomonadati</taxon>
        <taxon>Pseudomonadota</taxon>
        <taxon>Alphaproteobacteria</taxon>
        <taxon>Hyphomicrobiales</taxon>
        <taxon>Rhizobiaceae</taxon>
        <taxon>Shinella</taxon>
    </lineage>
</organism>
<sequence>MYYFAYCTWLHDIEIARFMPEAKPVTKAYAANHALRFHAAGDRTDRGWCHFLGTADVWGERAEGVVFEHDDTHFSEDYDDFERCCVTVHGEDGKQYDCWTYRLIRPGIAMRPPNFYWEHIPTGLKQWNFSPEYIAKVQAVFDKAAECPRADRPNPSAIPGKGADTR</sequence>
<proteinExistence type="predicted"/>
<name>A0ABQ5ZP74_9HYPH</name>
<evidence type="ECO:0000313" key="2">
    <source>
        <dbReference type="Proteomes" id="UP001156702"/>
    </source>
</evidence>
<evidence type="ECO:0000313" key="1">
    <source>
        <dbReference type="EMBL" id="GLR52492.1"/>
    </source>
</evidence>